<dbReference type="GO" id="GO:0034456">
    <property type="term" value="C:UTP-C complex"/>
    <property type="evidence" value="ECO:0007669"/>
    <property type="project" value="TreeGrafter"/>
</dbReference>
<evidence type="ECO:0000313" key="4">
    <source>
        <dbReference type="EMBL" id="CUS15185.1"/>
    </source>
</evidence>
<dbReference type="InterPro" id="IPR024326">
    <property type="entry name" value="RRP7_C"/>
</dbReference>
<organism evidence="4 5">
    <name type="scientific">Tuber aestivum</name>
    <name type="common">summer truffle</name>
    <dbReference type="NCBI Taxonomy" id="59557"/>
    <lineage>
        <taxon>Eukaryota</taxon>
        <taxon>Fungi</taxon>
        <taxon>Dikarya</taxon>
        <taxon>Ascomycota</taxon>
        <taxon>Pezizomycotina</taxon>
        <taxon>Pezizomycetes</taxon>
        <taxon>Pezizales</taxon>
        <taxon>Tuberaceae</taxon>
        <taxon>Tuber</taxon>
    </lineage>
</organism>
<gene>
    <name evidence="4" type="ORF">GSTUAT00000805001</name>
</gene>
<dbReference type="InterPro" id="IPR040446">
    <property type="entry name" value="RRP7"/>
</dbReference>
<dbReference type="CDD" id="cd12950">
    <property type="entry name" value="RRP7_Rrp7p"/>
    <property type="match status" value="1"/>
</dbReference>
<sequence>MSPPAQIASYTILPITIPATPLAGTATHFLYFRKHSAKQLAPHDPRSLFAVNVPIDSTTTHFRALFTKIGGGRVERVIFEEGGGARCGHGKRKRASEDEEVGGDVWDRPLRKSGSTAVVVFVDKPSRDMAIKAAGKVSTTAVVWGDGISEVINIPALGISRYLTHHNLTHPSKVHLQASVNTFMAVFEGEERARLRALAKRRQVPDEDGFITVLRGGRTAPARQEEVKAALEKKRKDKHEGFYRFQVREGRKNQQIELLRKFEEDKRRVAERKQLRRFKAGSGSGGARIV</sequence>
<evidence type="ECO:0000313" key="5">
    <source>
        <dbReference type="Proteomes" id="UP001412239"/>
    </source>
</evidence>
<keyword evidence="5" id="KW-1185">Reference proteome</keyword>
<dbReference type="GO" id="GO:0000028">
    <property type="term" value="P:ribosomal small subunit assembly"/>
    <property type="evidence" value="ECO:0007669"/>
    <property type="project" value="TreeGrafter"/>
</dbReference>
<dbReference type="PANTHER" id="PTHR13191">
    <property type="entry name" value="RIBOSOMAL RNA PROCESSING PROTEIN 7-RELATED"/>
    <property type="match status" value="1"/>
</dbReference>
<evidence type="ECO:0008006" key="6">
    <source>
        <dbReference type="Google" id="ProtNLM"/>
    </source>
</evidence>
<proteinExistence type="inferred from homology"/>
<dbReference type="Pfam" id="PF17799">
    <property type="entry name" value="RRM_Rrp7"/>
    <property type="match status" value="1"/>
</dbReference>
<dbReference type="Pfam" id="PF12923">
    <property type="entry name" value="RRP7"/>
    <property type="match status" value="1"/>
</dbReference>
<dbReference type="GO" id="GO:0032545">
    <property type="term" value="C:CURI complex"/>
    <property type="evidence" value="ECO:0007669"/>
    <property type="project" value="TreeGrafter"/>
</dbReference>
<evidence type="ECO:0000259" key="2">
    <source>
        <dbReference type="Pfam" id="PF12923"/>
    </source>
</evidence>
<evidence type="ECO:0000256" key="1">
    <source>
        <dbReference type="ARBA" id="ARBA00006110"/>
    </source>
</evidence>
<comment type="similarity">
    <text evidence="1">Belongs to the RRP7 family.</text>
</comment>
<feature type="domain" description="Ribosomal RNA-processing protein 7 C-terminal" evidence="2">
    <location>
        <begin position="169"/>
        <end position="279"/>
    </location>
</feature>
<feature type="domain" description="Rrp7 RRM-like N-terminal" evidence="3">
    <location>
        <begin position="7"/>
        <end position="148"/>
    </location>
</feature>
<dbReference type="InterPro" id="IPR040447">
    <property type="entry name" value="RRM_Rrp7"/>
</dbReference>
<dbReference type="GO" id="GO:0006364">
    <property type="term" value="P:rRNA processing"/>
    <property type="evidence" value="ECO:0007669"/>
    <property type="project" value="TreeGrafter"/>
</dbReference>
<name>A0A292Q8B3_9PEZI</name>
<evidence type="ECO:0000259" key="3">
    <source>
        <dbReference type="Pfam" id="PF17799"/>
    </source>
</evidence>
<dbReference type="EMBL" id="LN890950">
    <property type="protein sequence ID" value="CUS15185.1"/>
    <property type="molecule type" value="Genomic_DNA"/>
</dbReference>
<dbReference type="PANTHER" id="PTHR13191:SF0">
    <property type="entry name" value="RIBOSOMAL RNA-PROCESSING PROTEIN 7 HOMOLOG A-RELATED"/>
    <property type="match status" value="1"/>
</dbReference>
<dbReference type="CDD" id="cd12293">
    <property type="entry name" value="dRRM_Rrp7p"/>
    <property type="match status" value="1"/>
</dbReference>
<dbReference type="AlphaFoldDB" id="A0A292Q8B3"/>
<reference evidence="4" key="1">
    <citation type="submission" date="2015-10" db="EMBL/GenBank/DDBJ databases">
        <authorList>
            <person name="Regsiter A."/>
            <person name="william w."/>
        </authorList>
    </citation>
    <scope>NUCLEOTIDE SEQUENCE</scope>
    <source>
        <strain evidence="4">Montdore</strain>
    </source>
</reference>
<dbReference type="Proteomes" id="UP001412239">
    <property type="component" value="Unassembled WGS sequence"/>
</dbReference>
<protein>
    <recommendedName>
        <fullName evidence="6">Ribosomal RNA-processing protein 7 C-terminal domain-containing protein</fullName>
    </recommendedName>
</protein>
<dbReference type="Gene3D" id="6.10.250.1770">
    <property type="match status" value="1"/>
</dbReference>
<accession>A0A292Q8B3</accession>